<evidence type="ECO:0000256" key="5">
    <source>
        <dbReference type="NCBIfam" id="TIGR02648"/>
    </source>
</evidence>
<comment type="subcellular location">
    <subcellularLocation>
        <location evidence="4">Cytoplasm</location>
    </subcellularLocation>
</comment>
<dbReference type="OrthoDB" id="6298545at2"/>
<dbReference type="Proteomes" id="UP000198515">
    <property type="component" value="Unassembled WGS sequence"/>
</dbReference>
<protein>
    <recommendedName>
        <fullName evidence="4 5">DNA replication terminus site-binding protein</fullName>
        <shortName evidence="4">Ter-binding protein</shortName>
    </recommendedName>
</protein>
<dbReference type="SUPFAM" id="SSF56596">
    <property type="entry name" value="Replication terminator protein (Tus)"/>
    <property type="match status" value="1"/>
</dbReference>
<evidence type="ECO:0000256" key="4">
    <source>
        <dbReference type="HAMAP-Rule" id="MF_00483"/>
    </source>
</evidence>
<name>A0A1C4G6E5_9ENTR</name>
<dbReference type="InterPro" id="IPR008865">
    <property type="entry name" value="DNA_replication_term_site-bd"/>
</dbReference>
<evidence type="ECO:0000313" key="7">
    <source>
        <dbReference type="Proteomes" id="UP000198515"/>
    </source>
</evidence>
<evidence type="ECO:0000256" key="1">
    <source>
        <dbReference type="ARBA" id="ARBA00022490"/>
    </source>
</evidence>
<organism evidence="6 7">
    <name type="scientific">Kosakonia oryziphila</name>
    <dbReference type="NCBI Taxonomy" id="1005667"/>
    <lineage>
        <taxon>Bacteria</taxon>
        <taxon>Pseudomonadati</taxon>
        <taxon>Pseudomonadota</taxon>
        <taxon>Gammaproteobacteria</taxon>
        <taxon>Enterobacterales</taxon>
        <taxon>Enterobacteriaceae</taxon>
        <taxon>Kosakonia</taxon>
    </lineage>
</organism>
<keyword evidence="2 4" id="KW-0235">DNA replication</keyword>
<dbReference type="Gene3D" id="3.30.54.10">
    <property type="match status" value="1"/>
</dbReference>
<dbReference type="AlphaFoldDB" id="A0A1C4G6E5"/>
<dbReference type="InterPro" id="IPR036381">
    <property type="entry name" value="Tus_dom1"/>
</dbReference>
<dbReference type="GO" id="GO:0006274">
    <property type="term" value="P:DNA replication termination"/>
    <property type="evidence" value="ECO:0007669"/>
    <property type="project" value="UniProtKB-UniRule"/>
</dbReference>
<keyword evidence="7" id="KW-1185">Reference proteome</keyword>
<comment type="function">
    <text evidence="4">Trans-acting protein required for termination of DNA replication. Binds to DNA replication terminator sequences (terA to terF) to prevent the passage of replication forks. The termination efficiency will be affected by the affinity of this protein for the terminator sequence.</text>
</comment>
<dbReference type="Pfam" id="PF05472">
    <property type="entry name" value="Ter"/>
    <property type="match status" value="1"/>
</dbReference>
<dbReference type="EMBL" id="FMBC01000053">
    <property type="protein sequence ID" value="SCC63722.1"/>
    <property type="molecule type" value="Genomic_DNA"/>
</dbReference>
<dbReference type="Gene3D" id="3.50.14.10">
    <property type="entry name" value="Replication terminator Tus, domain 1 superfamily/Replication terminator Tus"/>
    <property type="match status" value="1"/>
</dbReference>
<dbReference type="RefSeq" id="WP_090137840.1">
    <property type="nucleotide sequence ID" value="NZ_FMBC01000053.1"/>
</dbReference>
<reference evidence="7" key="1">
    <citation type="submission" date="2016-08" db="EMBL/GenBank/DDBJ databases">
        <authorList>
            <person name="Varghese N."/>
            <person name="Submissions Spin"/>
        </authorList>
    </citation>
    <scope>NUCLEOTIDE SEQUENCE [LARGE SCALE GENOMIC DNA]</scope>
    <source>
        <strain evidence="7">REICA_142</strain>
    </source>
</reference>
<dbReference type="InterPro" id="IPR036384">
    <property type="entry name" value="Tus_sf"/>
</dbReference>
<sequence length="309" mass="34913">MAALDLIERLNTTFRQLEHELGALKAALAECRLMAGRVFTLPEIAKGAEHNPLPTIHVKQHIGRRAAELALNHYTHLFIQQQSENRSSKAAVRLPGVMCYQTNEATRQALEQRISAINSLKLTFERIVTVESGLVPAARFEWVHRHLPGLITLNAYRTLTLIHSPATIRFGWANKHIIKNLTRDAVLTQLEKSLKSPRAVSAFTREQWLAKVEQEYNDIAALPKQARLKIKRPVKVQPIARIWYSGSQKQVQYACPTPMIALISEENGGTVPDIGELLDYNADNIQHRFKPQAQPLTLLIPRLHLYLAS</sequence>
<evidence type="ECO:0000313" key="6">
    <source>
        <dbReference type="EMBL" id="SCC63722.1"/>
    </source>
</evidence>
<comment type="similarity">
    <text evidence="4">Belongs to the Tus family.</text>
</comment>
<dbReference type="NCBIfam" id="TIGR02648">
    <property type="entry name" value="rep_term_tus"/>
    <property type="match status" value="1"/>
</dbReference>
<keyword evidence="1 4" id="KW-0963">Cytoplasm</keyword>
<proteinExistence type="inferred from homology"/>
<evidence type="ECO:0000256" key="3">
    <source>
        <dbReference type="ARBA" id="ARBA00023125"/>
    </source>
</evidence>
<dbReference type="HAMAP" id="MF_00483">
    <property type="entry name" value="Rep_term_Tus"/>
    <property type="match status" value="1"/>
</dbReference>
<accession>A0A1C4G6E5</accession>
<evidence type="ECO:0000256" key="2">
    <source>
        <dbReference type="ARBA" id="ARBA00022705"/>
    </source>
</evidence>
<dbReference type="GO" id="GO:0003677">
    <property type="term" value="F:DNA binding"/>
    <property type="evidence" value="ECO:0007669"/>
    <property type="project" value="UniProtKB-UniRule"/>
</dbReference>
<dbReference type="GO" id="GO:0005737">
    <property type="term" value="C:cytoplasm"/>
    <property type="evidence" value="ECO:0007669"/>
    <property type="project" value="UniProtKB-SubCell"/>
</dbReference>
<keyword evidence="3 4" id="KW-0238">DNA-binding</keyword>
<gene>
    <name evidence="4" type="primary">tus</name>
    <name evidence="6" type="ORF">GA0061070_105319</name>
</gene>